<dbReference type="AlphaFoldDB" id="A0A2J6R892"/>
<dbReference type="OrthoDB" id="10027013at2759"/>
<evidence type="ECO:0000313" key="3">
    <source>
        <dbReference type="Proteomes" id="UP000235786"/>
    </source>
</evidence>
<dbReference type="GO" id="GO:0032259">
    <property type="term" value="P:methylation"/>
    <property type="evidence" value="ECO:0007669"/>
    <property type="project" value="UniProtKB-KW"/>
</dbReference>
<sequence>MAIATAPTEKTFSSFTKEQGANYAQNRRGYHPKLFQTIIDHHTSTGGKLDTLLDVGCGPGTTTLDFASRFKHAIGLDPSEGMIATARSSNTSPTIQFDVSTAEDLGSHLTPPIADASIDLITASTAAHWFNMTLFWPRAAQVLKPGGSVAIWTTGSVKIHPSMPNAEKIQGSIDTIEARELTPFFVPGNLMTRDLYRELLLPWTVSPKVEAFDEGTFLRKEYGAEFGNEEEFLRGSGVEVNLDMMEKMLGTGSPVQRWREANKEKVGTEGDVVRLFRREIERLLHEAGVEPGKEVCKGSIRGVLLIVKKKA</sequence>
<name>A0A2J6R892_HYAVF</name>
<gene>
    <name evidence="2" type="ORF">L207DRAFT_436442</name>
</gene>
<dbReference type="GO" id="GO:0008757">
    <property type="term" value="F:S-adenosylmethionine-dependent methyltransferase activity"/>
    <property type="evidence" value="ECO:0007669"/>
    <property type="project" value="InterPro"/>
</dbReference>
<evidence type="ECO:0000313" key="2">
    <source>
        <dbReference type="EMBL" id="PMD34726.1"/>
    </source>
</evidence>
<organism evidence="2 3">
    <name type="scientific">Hyaloscypha variabilis (strain UAMH 11265 / GT02V1 / F)</name>
    <name type="common">Meliniomyces variabilis</name>
    <dbReference type="NCBI Taxonomy" id="1149755"/>
    <lineage>
        <taxon>Eukaryota</taxon>
        <taxon>Fungi</taxon>
        <taxon>Dikarya</taxon>
        <taxon>Ascomycota</taxon>
        <taxon>Pezizomycotina</taxon>
        <taxon>Leotiomycetes</taxon>
        <taxon>Helotiales</taxon>
        <taxon>Hyaloscyphaceae</taxon>
        <taxon>Hyaloscypha</taxon>
        <taxon>Hyaloscypha variabilis</taxon>
    </lineage>
</organism>
<protein>
    <submittedName>
        <fullName evidence="2">S-adenosyl-L-methionine-dependent methyltransferase</fullName>
    </submittedName>
</protein>
<dbReference type="SUPFAM" id="SSF53335">
    <property type="entry name" value="S-adenosyl-L-methionine-dependent methyltransferases"/>
    <property type="match status" value="1"/>
</dbReference>
<accession>A0A2J6R892</accession>
<dbReference type="Pfam" id="PF08241">
    <property type="entry name" value="Methyltransf_11"/>
    <property type="match status" value="1"/>
</dbReference>
<dbReference type="Gene3D" id="3.40.50.150">
    <property type="entry name" value="Vaccinia Virus protein VP39"/>
    <property type="match status" value="1"/>
</dbReference>
<feature type="domain" description="Methyltransferase type 11" evidence="1">
    <location>
        <begin position="53"/>
        <end position="151"/>
    </location>
</feature>
<reference evidence="2 3" key="1">
    <citation type="submission" date="2016-04" db="EMBL/GenBank/DDBJ databases">
        <title>A degradative enzymes factory behind the ericoid mycorrhizal symbiosis.</title>
        <authorList>
            <consortium name="DOE Joint Genome Institute"/>
            <person name="Martino E."/>
            <person name="Morin E."/>
            <person name="Grelet G."/>
            <person name="Kuo A."/>
            <person name="Kohler A."/>
            <person name="Daghino S."/>
            <person name="Barry K."/>
            <person name="Choi C."/>
            <person name="Cichocki N."/>
            <person name="Clum A."/>
            <person name="Copeland A."/>
            <person name="Hainaut M."/>
            <person name="Haridas S."/>
            <person name="Labutti K."/>
            <person name="Lindquist E."/>
            <person name="Lipzen A."/>
            <person name="Khouja H.-R."/>
            <person name="Murat C."/>
            <person name="Ohm R."/>
            <person name="Olson A."/>
            <person name="Spatafora J."/>
            <person name="Veneault-Fourrey C."/>
            <person name="Henrissat B."/>
            <person name="Grigoriev I."/>
            <person name="Martin F."/>
            <person name="Perotto S."/>
        </authorList>
    </citation>
    <scope>NUCLEOTIDE SEQUENCE [LARGE SCALE GENOMIC DNA]</scope>
    <source>
        <strain evidence="2 3">F</strain>
    </source>
</reference>
<dbReference type="InterPro" id="IPR029063">
    <property type="entry name" value="SAM-dependent_MTases_sf"/>
</dbReference>
<keyword evidence="2" id="KW-0808">Transferase</keyword>
<dbReference type="EMBL" id="KZ613953">
    <property type="protein sequence ID" value="PMD34726.1"/>
    <property type="molecule type" value="Genomic_DNA"/>
</dbReference>
<dbReference type="PANTHER" id="PTHR44942">
    <property type="entry name" value="METHYLTRANSF_11 DOMAIN-CONTAINING PROTEIN"/>
    <property type="match status" value="1"/>
</dbReference>
<dbReference type="InterPro" id="IPR051052">
    <property type="entry name" value="Diverse_substrate_MTase"/>
</dbReference>
<keyword evidence="2" id="KW-0489">Methyltransferase</keyword>
<proteinExistence type="predicted"/>
<dbReference type="PANTHER" id="PTHR44942:SF10">
    <property type="entry name" value="METHYLTRANSFERASE TYPE 11 DOMAIN-CONTAINING PROTEIN"/>
    <property type="match status" value="1"/>
</dbReference>
<dbReference type="STRING" id="1149755.A0A2J6R892"/>
<dbReference type="CDD" id="cd02440">
    <property type="entry name" value="AdoMet_MTases"/>
    <property type="match status" value="1"/>
</dbReference>
<evidence type="ECO:0000259" key="1">
    <source>
        <dbReference type="Pfam" id="PF08241"/>
    </source>
</evidence>
<dbReference type="Proteomes" id="UP000235786">
    <property type="component" value="Unassembled WGS sequence"/>
</dbReference>
<dbReference type="InterPro" id="IPR013216">
    <property type="entry name" value="Methyltransf_11"/>
</dbReference>
<keyword evidence="3" id="KW-1185">Reference proteome</keyword>